<dbReference type="AlphaFoldDB" id="A0A1E8FFT5"/>
<accession>A0A1E8FFT5</accession>
<name>A0A1E8FFT5_9ALTE</name>
<dbReference type="RefSeq" id="WP_070175723.1">
    <property type="nucleotide sequence ID" value="NZ_BMJR01000001.1"/>
</dbReference>
<gene>
    <name evidence="1" type="ORF">BFC17_14615</name>
</gene>
<dbReference type="EMBL" id="MJIC01000010">
    <property type="protein sequence ID" value="OFI34805.1"/>
    <property type="molecule type" value="Genomic_DNA"/>
</dbReference>
<keyword evidence="2" id="KW-1185">Reference proteome</keyword>
<comment type="caution">
    <text evidence="1">The sequence shown here is derived from an EMBL/GenBank/DDBJ whole genome shotgun (WGS) entry which is preliminary data.</text>
</comment>
<dbReference type="STRING" id="1856405.BFC17_14615"/>
<proteinExistence type="predicted"/>
<protein>
    <submittedName>
        <fullName evidence="1">Uncharacterized protein</fullName>
    </submittedName>
</protein>
<sequence length="110" mass="11799">MSLLSKLLFGNCSSDEDVTTASNEKMQQLNPGSGLPLVNNGCVDVGGYVYGDGPAREVEDTVNHNHVLSQDTLHSAFSEDTSSSLDSTCNLTNDDHSLSSDHDICNDDFM</sequence>
<organism evidence="1 2">
    <name type="scientific">Alteromonas lipolytica</name>
    <dbReference type="NCBI Taxonomy" id="1856405"/>
    <lineage>
        <taxon>Bacteria</taxon>
        <taxon>Pseudomonadati</taxon>
        <taxon>Pseudomonadota</taxon>
        <taxon>Gammaproteobacteria</taxon>
        <taxon>Alteromonadales</taxon>
        <taxon>Alteromonadaceae</taxon>
        <taxon>Alteromonas/Salinimonas group</taxon>
        <taxon>Alteromonas</taxon>
    </lineage>
</organism>
<reference evidence="1 2" key="1">
    <citation type="submission" date="2016-09" db="EMBL/GenBank/DDBJ databases">
        <title>Alteromonas lipolytica, a new species isolated from sea water.</title>
        <authorList>
            <person name="Wu Y.-H."/>
            <person name="Cheng H."/>
            <person name="Xu X.-W."/>
        </authorList>
    </citation>
    <scope>NUCLEOTIDE SEQUENCE [LARGE SCALE GENOMIC DNA]</scope>
    <source>
        <strain evidence="1 2">JW12</strain>
    </source>
</reference>
<dbReference type="Proteomes" id="UP000176037">
    <property type="component" value="Unassembled WGS sequence"/>
</dbReference>
<evidence type="ECO:0000313" key="1">
    <source>
        <dbReference type="EMBL" id="OFI34805.1"/>
    </source>
</evidence>
<evidence type="ECO:0000313" key="2">
    <source>
        <dbReference type="Proteomes" id="UP000176037"/>
    </source>
</evidence>